<keyword evidence="7" id="KW-1185">Reference proteome</keyword>
<dbReference type="InterPro" id="IPR038005">
    <property type="entry name" value="RX-like_CC"/>
</dbReference>
<dbReference type="InterPro" id="IPR042197">
    <property type="entry name" value="Apaf_helical"/>
</dbReference>
<evidence type="ECO:0000256" key="2">
    <source>
        <dbReference type="ARBA" id="ARBA00022741"/>
    </source>
</evidence>
<dbReference type="EMBL" id="KI392075">
    <property type="protein sequence ID" value="ERN19158.1"/>
    <property type="molecule type" value="Genomic_DNA"/>
</dbReference>
<organism evidence="6 7">
    <name type="scientific">Amborella trichopoda</name>
    <dbReference type="NCBI Taxonomy" id="13333"/>
    <lineage>
        <taxon>Eukaryota</taxon>
        <taxon>Viridiplantae</taxon>
        <taxon>Streptophyta</taxon>
        <taxon>Embryophyta</taxon>
        <taxon>Tracheophyta</taxon>
        <taxon>Spermatophyta</taxon>
        <taxon>Magnoliopsida</taxon>
        <taxon>Amborellales</taxon>
        <taxon>Amborellaceae</taxon>
        <taxon>Amborella</taxon>
    </lineage>
</organism>
<dbReference type="Gene3D" id="3.40.50.300">
    <property type="entry name" value="P-loop containing nucleotide triphosphate hydrolases"/>
    <property type="match status" value="1"/>
</dbReference>
<dbReference type="CDD" id="cd14798">
    <property type="entry name" value="RX-CC_like"/>
    <property type="match status" value="1"/>
</dbReference>
<feature type="domain" description="Disease resistance N-terminal" evidence="5">
    <location>
        <begin position="5"/>
        <end position="53"/>
    </location>
</feature>
<sequence length="373" mass="43481">MADAVVTFLLEKLFDLLSEEAQLFSRKELEWLRKELDAMQSYLKDALKEEERMMRLQRLGIKELIEQCRLRRQVGGEIRRIKSLIVDISKRKSTYKLENPIREASISTDKWQEVRIVSSYLEEADIVGFDKDVEKLSKFLLDEELELKVFGMGGAGKTTLVIVMLGLQFPKLMESWRKDVLDSMSDGQIIERLKDYCRERKYLAVLDDVWDPLVWENMRVTLIEGGRQSRTIITTRNAKLISVKKAIHEIEPLREKDAQELFHKKAFNSNGGSCPEELQALAEKLLEKYEGLPLAIVVMGGLMSRQARTPQAWKRILDDYNWESNEGDDRLSRVLSLSYEDLPSRLKSCFLCCCFFPEDYEIWTETLDCRRIC</sequence>
<protein>
    <submittedName>
        <fullName evidence="6">Uncharacterized protein</fullName>
    </submittedName>
</protein>
<evidence type="ECO:0000256" key="3">
    <source>
        <dbReference type="ARBA" id="ARBA00022821"/>
    </source>
</evidence>
<dbReference type="AlphaFoldDB" id="U5DFG6"/>
<dbReference type="Gene3D" id="1.10.10.10">
    <property type="entry name" value="Winged helix-like DNA-binding domain superfamily/Winged helix DNA-binding domain"/>
    <property type="match status" value="1"/>
</dbReference>
<evidence type="ECO:0000313" key="7">
    <source>
        <dbReference type="Proteomes" id="UP000017836"/>
    </source>
</evidence>
<gene>
    <name evidence="6" type="ORF">AMTR_s00061p00165330</name>
</gene>
<keyword evidence="3" id="KW-0611">Plant defense</keyword>
<dbReference type="SUPFAM" id="SSF52540">
    <property type="entry name" value="P-loop containing nucleoside triphosphate hydrolases"/>
    <property type="match status" value="1"/>
</dbReference>
<dbReference type="InterPro" id="IPR036388">
    <property type="entry name" value="WH-like_DNA-bd_sf"/>
</dbReference>
<dbReference type="eggNOG" id="KOG4658">
    <property type="taxonomic scope" value="Eukaryota"/>
</dbReference>
<dbReference type="InterPro" id="IPR027417">
    <property type="entry name" value="P-loop_NTPase"/>
</dbReference>
<accession>U5DFG6</accession>
<dbReference type="GO" id="GO:0006952">
    <property type="term" value="P:defense response"/>
    <property type="evidence" value="ECO:0007669"/>
    <property type="project" value="UniProtKB-KW"/>
</dbReference>
<dbReference type="Gramene" id="ERN19158">
    <property type="protein sequence ID" value="ERN19158"/>
    <property type="gene ID" value="AMTR_s00061p00165330"/>
</dbReference>
<evidence type="ECO:0000313" key="6">
    <source>
        <dbReference type="EMBL" id="ERN19158.1"/>
    </source>
</evidence>
<dbReference type="HOGENOM" id="CLU_742590_0_0_1"/>
<name>U5DFG6_AMBTC</name>
<keyword evidence="1" id="KW-0677">Repeat</keyword>
<dbReference type="Proteomes" id="UP000017836">
    <property type="component" value="Unassembled WGS sequence"/>
</dbReference>
<dbReference type="InterPro" id="IPR044974">
    <property type="entry name" value="Disease_R_plants"/>
</dbReference>
<dbReference type="InterPro" id="IPR002182">
    <property type="entry name" value="NB-ARC"/>
</dbReference>
<feature type="domain" description="NB-ARC" evidence="4">
    <location>
        <begin position="178"/>
        <end position="269"/>
    </location>
</feature>
<dbReference type="PANTHER" id="PTHR23155">
    <property type="entry name" value="DISEASE RESISTANCE PROTEIN RP"/>
    <property type="match status" value="1"/>
</dbReference>
<evidence type="ECO:0000259" key="4">
    <source>
        <dbReference type="Pfam" id="PF00931"/>
    </source>
</evidence>
<dbReference type="PRINTS" id="PR00364">
    <property type="entry name" value="DISEASERSIST"/>
</dbReference>
<dbReference type="Gene3D" id="1.10.8.430">
    <property type="entry name" value="Helical domain of apoptotic protease-activating factors"/>
    <property type="match status" value="1"/>
</dbReference>
<evidence type="ECO:0000259" key="5">
    <source>
        <dbReference type="Pfam" id="PF18052"/>
    </source>
</evidence>
<dbReference type="PANTHER" id="PTHR23155:SF1205">
    <property type="entry name" value="DISEASE RESISTANCE PROTEIN RPM1"/>
    <property type="match status" value="1"/>
</dbReference>
<dbReference type="Pfam" id="PF00931">
    <property type="entry name" value="NB-ARC"/>
    <property type="match status" value="1"/>
</dbReference>
<evidence type="ECO:0000256" key="1">
    <source>
        <dbReference type="ARBA" id="ARBA00022737"/>
    </source>
</evidence>
<dbReference type="GO" id="GO:0043531">
    <property type="term" value="F:ADP binding"/>
    <property type="evidence" value="ECO:0007669"/>
    <property type="project" value="InterPro"/>
</dbReference>
<proteinExistence type="predicted"/>
<dbReference type="OMA" id="NWESNEG"/>
<dbReference type="InterPro" id="IPR041118">
    <property type="entry name" value="Rx_N"/>
</dbReference>
<reference evidence="7" key="1">
    <citation type="journal article" date="2013" name="Science">
        <title>The Amborella genome and the evolution of flowering plants.</title>
        <authorList>
            <consortium name="Amborella Genome Project"/>
        </authorList>
    </citation>
    <scope>NUCLEOTIDE SEQUENCE [LARGE SCALE GENOMIC DNA]</scope>
</reference>
<dbReference type="Pfam" id="PF18052">
    <property type="entry name" value="Rx_N"/>
    <property type="match status" value="1"/>
</dbReference>
<keyword evidence="2" id="KW-0547">Nucleotide-binding</keyword>